<evidence type="ECO:0000313" key="5">
    <source>
        <dbReference type="Proteomes" id="UP000008281"/>
    </source>
</evidence>
<dbReference type="OMA" id="SHAYPAL"/>
<dbReference type="eggNOG" id="ENOG502S7J0">
    <property type="taxonomic scope" value="Eukaryota"/>
</dbReference>
<evidence type="ECO:0000256" key="2">
    <source>
        <dbReference type="ARBA" id="ARBA00038188"/>
    </source>
</evidence>
<dbReference type="PANTHER" id="PTHR44068">
    <property type="entry name" value="ZGC:194242"/>
    <property type="match status" value="1"/>
</dbReference>
<proteinExistence type="inferred from homology"/>
<dbReference type="InterPro" id="IPR029063">
    <property type="entry name" value="SAM-dependent_MTases_sf"/>
</dbReference>
<reference evidence="4" key="1">
    <citation type="submission" date="2007-07" db="EMBL/GenBank/DDBJ databases">
        <title>PCAP assembly of the Caenorhabditis remanei genome.</title>
        <authorList>
            <consortium name="The Caenorhabditis remanei Sequencing Consortium"/>
            <person name="Wilson R.K."/>
        </authorList>
    </citation>
    <scope>NUCLEOTIDE SEQUENCE [LARGE SCALE GENOMIC DNA]</scope>
    <source>
        <strain evidence="4">PB4641</strain>
    </source>
</reference>
<keyword evidence="5" id="KW-1185">Reference proteome</keyword>
<dbReference type="HOGENOM" id="CLU_068661_1_0_1"/>
<sequence length="278" mass="32580">MNLLLHISSIPGRLWLWFFDRFIMYPLMKIVAPMLGVRFMNLGYWPSTSEDDRKLIKFMDDADDLEEYESDRSHIHLYEKAMSMHPKYPNFQDLEVLEVSCGQGYSLEWIERWHGPTKCLIGCDKVVTRNVNNIVYGNATDLPFADKSFDFGKKFQNDQAAHLYSDFRKFLKEVSRVLRSGGTFCYVDVRYPHDAYLVNEIAESFGFILQHFEDCTEEVVEGLNYSARKYDDLLERAPFFVKLFKKSLRETYCAPGTDGYERLKSGQKMYVAASWMKN</sequence>
<evidence type="ECO:0000313" key="4">
    <source>
        <dbReference type="EMBL" id="EFO87290.1"/>
    </source>
</evidence>
<dbReference type="InParanoid" id="E3N5P9"/>
<evidence type="ECO:0000259" key="3">
    <source>
        <dbReference type="Pfam" id="PF08241"/>
    </source>
</evidence>
<dbReference type="GO" id="GO:0016126">
    <property type="term" value="P:sterol biosynthetic process"/>
    <property type="evidence" value="ECO:0007669"/>
    <property type="project" value="TreeGrafter"/>
</dbReference>
<dbReference type="CDD" id="cd02440">
    <property type="entry name" value="AdoMet_MTases"/>
    <property type="match status" value="1"/>
</dbReference>
<organism evidence="5">
    <name type="scientific">Caenorhabditis remanei</name>
    <name type="common">Caenorhabditis vulgaris</name>
    <dbReference type="NCBI Taxonomy" id="31234"/>
    <lineage>
        <taxon>Eukaryota</taxon>
        <taxon>Metazoa</taxon>
        <taxon>Ecdysozoa</taxon>
        <taxon>Nematoda</taxon>
        <taxon>Chromadorea</taxon>
        <taxon>Rhabditida</taxon>
        <taxon>Rhabditina</taxon>
        <taxon>Rhabditomorpha</taxon>
        <taxon>Rhabditoidea</taxon>
        <taxon>Rhabditidae</taxon>
        <taxon>Peloderinae</taxon>
        <taxon>Caenorhabditis</taxon>
    </lineage>
</organism>
<dbReference type="AlphaFoldDB" id="E3N5P9"/>
<dbReference type="PANTHER" id="PTHR44068:SF1">
    <property type="entry name" value="HYPOTHETICAL LOC100005854"/>
    <property type="match status" value="1"/>
</dbReference>
<gene>
    <name evidence="4" type="ORF">CRE_25801</name>
</gene>
<dbReference type="EMBL" id="DS268533">
    <property type="protein sequence ID" value="EFO87290.1"/>
    <property type="molecule type" value="Genomic_DNA"/>
</dbReference>
<protein>
    <recommendedName>
        <fullName evidence="3">Methyltransferase type 11 domain-containing protein</fullName>
    </recommendedName>
</protein>
<dbReference type="InterPro" id="IPR050447">
    <property type="entry name" value="Erg6_SMT_methyltransf"/>
</dbReference>
<evidence type="ECO:0000256" key="1">
    <source>
        <dbReference type="ARBA" id="ARBA00022679"/>
    </source>
</evidence>
<dbReference type="Proteomes" id="UP000008281">
    <property type="component" value="Unassembled WGS sequence"/>
</dbReference>
<accession>E3N5P9</accession>
<dbReference type="OrthoDB" id="506498at2759"/>
<dbReference type="GO" id="GO:0003838">
    <property type="term" value="F:sterol 24-C-methyltransferase activity"/>
    <property type="evidence" value="ECO:0007669"/>
    <property type="project" value="TreeGrafter"/>
</dbReference>
<keyword evidence="1" id="KW-0808">Transferase</keyword>
<dbReference type="Pfam" id="PF08241">
    <property type="entry name" value="Methyltransf_11"/>
    <property type="match status" value="1"/>
</dbReference>
<name>E3N5P9_CAERE</name>
<dbReference type="Gene3D" id="3.40.50.150">
    <property type="entry name" value="Vaccinia Virus protein VP39"/>
    <property type="match status" value="1"/>
</dbReference>
<dbReference type="GO" id="GO:0005783">
    <property type="term" value="C:endoplasmic reticulum"/>
    <property type="evidence" value="ECO:0007669"/>
    <property type="project" value="TreeGrafter"/>
</dbReference>
<dbReference type="STRING" id="31234.E3N5P9"/>
<dbReference type="InterPro" id="IPR013216">
    <property type="entry name" value="Methyltransf_11"/>
</dbReference>
<dbReference type="SUPFAM" id="SSF53335">
    <property type="entry name" value="S-adenosyl-L-methionine-dependent methyltransferases"/>
    <property type="match status" value="1"/>
</dbReference>
<feature type="domain" description="Methyltransferase type 11" evidence="3">
    <location>
        <begin position="97"/>
        <end position="185"/>
    </location>
</feature>
<comment type="similarity">
    <text evidence="2">Belongs to the class I-like SAM-binding methyltransferase superfamily. Erg6/SMT family.</text>
</comment>